<organism evidence="3 4">
    <name type="scientific">Formicincola oecophyllae</name>
    <dbReference type="NCBI Taxonomy" id="2558361"/>
    <lineage>
        <taxon>Bacteria</taxon>
        <taxon>Pseudomonadati</taxon>
        <taxon>Pseudomonadota</taxon>
        <taxon>Alphaproteobacteria</taxon>
        <taxon>Acetobacterales</taxon>
        <taxon>Acetobacteraceae</taxon>
        <taxon>Formicincola</taxon>
    </lineage>
</organism>
<evidence type="ECO:0000256" key="1">
    <source>
        <dbReference type="SAM" id="MobiDB-lite"/>
    </source>
</evidence>
<feature type="compositionally biased region" description="Basic and acidic residues" evidence="1">
    <location>
        <begin position="230"/>
        <end position="241"/>
    </location>
</feature>
<feature type="region of interest" description="Disordered" evidence="1">
    <location>
        <begin position="213"/>
        <end position="337"/>
    </location>
</feature>
<feature type="region of interest" description="Disordered" evidence="1">
    <location>
        <begin position="150"/>
        <end position="172"/>
    </location>
</feature>
<dbReference type="InterPro" id="IPR036680">
    <property type="entry name" value="SPOR-like_sf"/>
</dbReference>
<dbReference type="Pfam" id="PF05036">
    <property type="entry name" value="SPOR"/>
    <property type="match status" value="1"/>
</dbReference>
<dbReference type="InterPro" id="IPR007730">
    <property type="entry name" value="SPOR-like_dom"/>
</dbReference>
<dbReference type="PROSITE" id="PS51724">
    <property type="entry name" value="SPOR"/>
    <property type="match status" value="1"/>
</dbReference>
<evidence type="ECO:0000259" key="2">
    <source>
        <dbReference type="PROSITE" id="PS51724"/>
    </source>
</evidence>
<dbReference type="GO" id="GO:0042834">
    <property type="term" value="F:peptidoglycan binding"/>
    <property type="evidence" value="ECO:0007669"/>
    <property type="project" value="InterPro"/>
</dbReference>
<dbReference type="RefSeq" id="WP_141443559.1">
    <property type="nucleotide sequence ID" value="NZ_CP038231.1"/>
</dbReference>
<proteinExistence type="predicted"/>
<accession>A0A4Y6UBS3</accession>
<feature type="compositionally biased region" description="Basic and acidic residues" evidence="1">
    <location>
        <begin position="286"/>
        <end position="326"/>
    </location>
</feature>
<protein>
    <recommendedName>
        <fullName evidence="2">SPOR domain-containing protein</fullName>
    </recommendedName>
</protein>
<dbReference type="AlphaFoldDB" id="A0A4Y6UBS3"/>
<gene>
    <name evidence="3" type="ORF">E3E12_06230</name>
</gene>
<feature type="compositionally biased region" description="Low complexity" evidence="1">
    <location>
        <begin position="249"/>
        <end position="285"/>
    </location>
</feature>
<feature type="domain" description="SPOR" evidence="2">
    <location>
        <begin position="341"/>
        <end position="423"/>
    </location>
</feature>
<dbReference type="Proteomes" id="UP000318709">
    <property type="component" value="Chromosome"/>
</dbReference>
<evidence type="ECO:0000313" key="3">
    <source>
        <dbReference type="EMBL" id="QDH13851.1"/>
    </source>
</evidence>
<evidence type="ECO:0000313" key="4">
    <source>
        <dbReference type="Proteomes" id="UP000318709"/>
    </source>
</evidence>
<keyword evidence="4" id="KW-1185">Reference proteome</keyword>
<feature type="compositionally biased region" description="Low complexity" evidence="1">
    <location>
        <begin position="327"/>
        <end position="336"/>
    </location>
</feature>
<name>A0A4Y6UBS3_9PROT</name>
<reference evidence="3 4" key="1">
    <citation type="submission" date="2019-03" db="EMBL/GenBank/DDBJ databases">
        <title>The complete genome sequence of Swingsia_sp. F3b2 LMG30590(T).</title>
        <authorList>
            <person name="Chua K.-O."/>
            <person name="Chan K.-G."/>
            <person name="See-Too W.-S."/>
        </authorList>
    </citation>
    <scope>NUCLEOTIDE SEQUENCE [LARGE SCALE GENOMIC DNA]</scope>
    <source>
        <strain evidence="3 4">F3b2</strain>
    </source>
</reference>
<dbReference type="EMBL" id="CP038231">
    <property type="protein sequence ID" value="QDH13851.1"/>
    <property type="molecule type" value="Genomic_DNA"/>
</dbReference>
<sequence length="423" mass="43558">MSAPTGHGPQGQAHQLAGAARRPAPHHPNQPLPDQERWDEEGLAAFFPPTRWQRFKRGCAALLGSGAQGGVEKAQRRSAWGMGLVAVGTLVVGAGAWRYQSGAAGGTPIIAPPDIALKTRPADPGGMQLMADEGGEDTGGVPEHVHVQEAPEEPDQALLNPPPPPQATVPAAGQGGVKLAANGAPIPAPTPANDAVAAAQGAAGSASGRVQVASATAAPRTPGTIFADPAPERTIHDDRPVGDLSQGMAQAVDQAPAAAEEAENAGGAPADTAPDGPDDAAPSQDDQARAEAERQARAERAAQAREQARQARAEAARQAREARERAAQAAQATAAAKSASVPATGHVTVQLAALGSMEDARATWRRYQQRFPALAGHEPRYQTTTRGGRQFVRLRTGGFSKEGARQFCASVTARHMTCAVANF</sequence>
<dbReference type="Gene3D" id="3.30.70.1070">
    <property type="entry name" value="Sporulation related repeat"/>
    <property type="match status" value="1"/>
</dbReference>
<dbReference type="KEGG" id="swf:E3E12_06230"/>
<dbReference type="OrthoDB" id="8479416at2"/>
<feature type="region of interest" description="Disordered" evidence="1">
    <location>
        <begin position="1"/>
        <end position="35"/>
    </location>
</feature>